<reference evidence="2 3" key="1">
    <citation type="submission" date="2018-06" db="EMBL/GenBank/DDBJ databases">
        <authorList>
            <consortium name="Pathogen Informatics"/>
            <person name="Doyle S."/>
        </authorList>
    </citation>
    <scope>NUCLEOTIDE SEQUENCE [LARGE SCALE GENOMIC DNA]</scope>
    <source>
        <strain evidence="2 3">NCTC10994</strain>
    </source>
</reference>
<protein>
    <submittedName>
        <fullName evidence="2">Uncharacterized protein</fullName>
    </submittedName>
</protein>
<evidence type="ECO:0000313" key="3">
    <source>
        <dbReference type="Proteomes" id="UP000249091"/>
    </source>
</evidence>
<organism evidence="2 3">
    <name type="scientific">Rhodococcus coprophilus</name>
    <dbReference type="NCBI Taxonomy" id="38310"/>
    <lineage>
        <taxon>Bacteria</taxon>
        <taxon>Bacillati</taxon>
        <taxon>Actinomycetota</taxon>
        <taxon>Actinomycetes</taxon>
        <taxon>Mycobacteriales</taxon>
        <taxon>Nocardiaceae</taxon>
        <taxon>Rhodococcus</taxon>
    </lineage>
</organism>
<dbReference type="EMBL" id="LS483468">
    <property type="protein sequence ID" value="SQI34608.1"/>
    <property type="molecule type" value="Genomic_DNA"/>
</dbReference>
<name>A0A2X4UGA0_9NOCA</name>
<keyword evidence="1" id="KW-0472">Membrane</keyword>
<dbReference type="AlphaFoldDB" id="A0A2X4UGA0"/>
<dbReference type="KEGG" id="rcr:NCTC10994_02840"/>
<dbReference type="Proteomes" id="UP000249091">
    <property type="component" value="Chromosome 1"/>
</dbReference>
<gene>
    <name evidence="2" type="ORF">NCTC10994_02840</name>
</gene>
<evidence type="ECO:0000256" key="1">
    <source>
        <dbReference type="SAM" id="Phobius"/>
    </source>
</evidence>
<evidence type="ECO:0000313" key="2">
    <source>
        <dbReference type="EMBL" id="SQI34608.1"/>
    </source>
</evidence>
<dbReference type="Pfam" id="PF19458">
    <property type="entry name" value="DUF5995"/>
    <property type="match status" value="1"/>
</dbReference>
<dbReference type="STRING" id="1219011.GCA_001895045_02373"/>
<dbReference type="InterPro" id="IPR046037">
    <property type="entry name" value="DUF5995"/>
</dbReference>
<keyword evidence="1" id="KW-0812">Transmembrane</keyword>
<feature type="transmembrane region" description="Helical" evidence="1">
    <location>
        <begin position="21"/>
        <end position="42"/>
    </location>
</feature>
<sequence length="299" mass="32033">MAAFVRNGWNGLAFSLMKKPAGFMVSAFTAVTMAAGILVGTATSTAEARPASVCPPRVDAGVMEEIADVSAPENNRTLQDARDNVTEIAELWGDAGDPRGGFAVVYKEILDTTVPSIERGDYADSQWAEDLALDFVQRYLEGVYAHATDVPVPAPWELYYRTATDCEHSGGRVATSGMSAHLLLDLPAALAAVETPVERWDDFNKYGEVLGAATPNIIREIKADYGTDLTELFSVSIVGDVIGSDRAAGIFFQTVRAVAWISSRALMSPATEDAGEAAMWAEWRASEVVLDTAEAIGIF</sequence>
<proteinExistence type="predicted"/>
<accession>A0A2X4UGA0</accession>
<keyword evidence="1" id="KW-1133">Transmembrane helix</keyword>
<keyword evidence="3" id="KW-1185">Reference proteome</keyword>